<evidence type="ECO:0000313" key="2">
    <source>
        <dbReference type="Proteomes" id="UP000275408"/>
    </source>
</evidence>
<reference evidence="1 2" key="1">
    <citation type="journal article" date="2018" name="Sci. Rep.">
        <title>Comparative analysis of the Pocillopora damicornis genome highlights role of immune system in coral evolution.</title>
        <authorList>
            <person name="Cunning R."/>
            <person name="Bay R.A."/>
            <person name="Gillette P."/>
            <person name="Baker A.C."/>
            <person name="Traylor-Knowles N."/>
        </authorList>
    </citation>
    <scope>NUCLEOTIDE SEQUENCE [LARGE SCALE GENOMIC DNA]</scope>
    <source>
        <strain evidence="1">RSMAS</strain>
        <tissue evidence="1">Whole animal</tissue>
    </source>
</reference>
<dbReference type="EMBL" id="RCHS01001671">
    <property type="protein sequence ID" value="RMX52237.1"/>
    <property type="molecule type" value="Genomic_DNA"/>
</dbReference>
<dbReference type="AlphaFoldDB" id="A0A3M6UEY2"/>
<dbReference type="Proteomes" id="UP000275408">
    <property type="component" value="Unassembled WGS sequence"/>
</dbReference>
<protein>
    <submittedName>
        <fullName evidence="1">Uncharacterized protein</fullName>
    </submittedName>
</protein>
<proteinExistence type="predicted"/>
<comment type="caution">
    <text evidence="1">The sequence shown here is derived from an EMBL/GenBank/DDBJ whole genome shotgun (WGS) entry which is preliminary data.</text>
</comment>
<accession>A0A3M6UEY2</accession>
<evidence type="ECO:0000313" key="1">
    <source>
        <dbReference type="EMBL" id="RMX52237.1"/>
    </source>
</evidence>
<sequence>MKLLTSGDIELNPGPLQDVNTQITSYMVIHITTCKSDKLVLFISGQTQNISLKAIPTVHGMTIWPTCHSKVHDDAIIVLAVAESQDQKIYAVESCGDPQHSLVVT</sequence>
<gene>
    <name evidence="1" type="ORF">pdam_00007925</name>
</gene>
<organism evidence="1 2">
    <name type="scientific">Pocillopora damicornis</name>
    <name type="common">Cauliflower coral</name>
    <name type="synonym">Millepora damicornis</name>
    <dbReference type="NCBI Taxonomy" id="46731"/>
    <lineage>
        <taxon>Eukaryota</taxon>
        <taxon>Metazoa</taxon>
        <taxon>Cnidaria</taxon>
        <taxon>Anthozoa</taxon>
        <taxon>Hexacorallia</taxon>
        <taxon>Scleractinia</taxon>
        <taxon>Astrocoeniina</taxon>
        <taxon>Pocilloporidae</taxon>
        <taxon>Pocillopora</taxon>
    </lineage>
</organism>
<name>A0A3M6UEY2_POCDA</name>
<keyword evidence="2" id="KW-1185">Reference proteome</keyword>